<dbReference type="GO" id="GO:0006412">
    <property type="term" value="P:translation"/>
    <property type="evidence" value="ECO:0007669"/>
    <property type="project" value="InterPro"/>
</dbReference>
<dbReference type="HAMAP" id="MF_00391">
    <property type="entry name" value="Ribosomal_bL34"/>
    <property type="match status" value="1"/>
</dbReference>
<dbReference type="GO" id="GO:0005762">
    <property type="term" value="C:mitochondrial large ribosomal subunit"/>
    <property type="evidence" value="ECO:0007669"/>
    <property type="project" value="TreeGrafter"/>
</dbReference>
<dbReference type="GO" id="GO:0003735">
    <property type="term" value="F:structural constituent of ribosome"/>
    <property type="evidence" value="ECO:0007669"/>
    <property type="project" value="InterPro"/>
</dbReference>
<evidence type="ECO:0000256" key="1">
    <source>
        <dbReference type="ARBA" id="ARBA00010111"/>
    </source>
</evidence>
<dbReference type="Pfam" id="PF00468">
    <property type="entry name" value="Ribosomal_L34"/>
    <property type="match status" value="1"/>
</dbReference>
<keyword evidence="2" id="KW-0689">Ribosomal protein</keyword>
<dbReference type="InterPro" id="IPR000271">
    <property type="entry name" value="Ribosomal_bL34"/>
</dbReference>
<name>A0A9P5G134_GEOCN</name>
<evidence type="ECO:0000313" key="6">
    <source>
        <dbReference type="Proteomes" id="UP000750522"/>
    </source>
</evidence>
<protein>
    <recommendedName>
        <fullName evidence="4">Large ribosomal subunit protein bL34m</fullName>
    </recommendedName>
</protein>
<organism evidence="5 6">
    <name type="scientific">Geotrichum candidum</name>
    <name type="common">Oospora lactis</name>
    <name type="synonym">Dipodascus geotrichum</name>
    <dbReference type="NCBI Taxonomy" id="1173061"/>
    <lineage>
        <taxon>Eukaryota</taxon>
        <taxon>Fungi</taxon>
        <taxon>Dikarya</taxon>
        <taxon>Ascomycota</taxon>
        <taxon>Saccharomycotina</taxon>
        <taxon>Dipodascomycetes</taxon>
        <taxon>Dipodascales</taxon>
        <taxon>Dipodascaceae</taxon>
        <taxon>Geotrichum</taxon>
    </lineage>
</organism>
<evidence type="ECO:0000256" key="4">
    <source>
        <dbReference type="ARBA" id="ARBA00035274"/>
    </source>
</evidence>
<dbReference type="AlphaFoldDB" id="A0A9P5G134"/>
<dbReference type="Gene3D" id="1.10.287.3980">
    <property type="match status" value="1"/>
</dbReference>
<dbReference type="NCBIfam" id="TIGR01030">
    <property type="entry name" value="rpmH_bact"/>
    <property type="match status" value="1"/>
</dbReference>
<evidence type="ECO:0000256" key="3">
    <source>
        <dbReference type="ARBA" id="ARBA00023274"/>
    </source>
</evidence>
<dbReference type="PANTHER" id="PTHR14503:SF4">
    <property type="entry name" value="LARGE RIBOSOMAL SUBUNIT PROTEIN BL34M"/>
    <property type="match status" value="1"/>
</dbReference>
<dbReference type="EMBL" id="QQZK01000159">
    <property type="protein sequence ID" value="KAF5095081.1"/>
    <property type="molecule type" value="Genomic_DNA"/>
</dbReference>
<evidence type="ECO:0000313" key="5">
    <source>
        <dbReference type="EMBL" id="KAF5095081.1"/>
    </source>
</evidence>
<evidence type="ECO:0000256" key="2">
    <source>
        <dbReference type="ARBA" id="ARBA00022980"/>
    </source>
</evidence>
<comment type="caution">
    <text evidence="5">The sequence shown here is derived from an EMBL/GenBank/DDBJ whole genome shotgun (WGS) entry which is preliminary data.</text>
</comment>
<dbReference type="Proteomes" id="UP000750522">
    <property type="component" value="Unassembled WGS sequence"/>
</dbReference>
<dbReference type="FunFam" id="1.10.287.3980:FF:000001">
    <property type="entry name" value="Mitochondrial ribosomal protein L34"/>
    <property type="match status" value="1"/>
</dbReference>
<dbReference type="PANTHER" id="PTHR14503">
    <property type="entry name" value="MITOCHONDRIAL RIBOSOMAL PROTEIN 34 FAMILY MEMBER"/>
    <property type="match status" value="1"/>
</dbReference>
<comment type="similarity">
    <text evidence="1">Belongs to the bacterial ribosomal protein bL34 family.</text>
</comment>
<accession>A0A9P5G134</accession>
<proteinExistence type="inferred from homology"/>
<reference evidence="5" key="1">
    <citation type="journal article" date="2020" name="Front. Microbiol.">
        <title>Phenotypic and Genetic Characterization of the Cheese Ripening Yeast Geotrichum candidum.</title>
        <authorList>
            <person name="Perkins V."/>
            <person name="Vignola S."/>
            <person name="Lessard M.H."/>
            <person name="Plante P.L."/>
            <person name="Corbeil J."/>
            <person name="Dugat-Bony E."/>
            <person name="Frenette M."/>
            <person name="Labrie S."/>
        </authorList>
    </citation>
    <scope>NUCLEOTIDE SEQUENCE</scope>
    <source>
        <strain evidence="5">LMA-70</strain>
    </source>
</reference>
<reference evidence="5" key="2">
    <citation type="submission" date="2020-01" db="EMBL/GenBank/DDBJ databases">
        <authorList>
            <person name="Perkins V."/>
            <person name="Lessard M.-H."/>
            <person name="Dugat-Bony E."/>
            <person name="Frenette M."/>
            <person name="Labrie S."/>
        </authorList>
    </citation>
    <scope>NUCLEOTIDE SEQUENCE</scope>
    <source>
        <strain evidence="5">LMA-70</strain>
    </source>
</reference>
<sequence length="119" mass="12879">MFSCLLRPVAATAARITGSVVRQSTPARNLSILSSSNALSAFRAQAVAGPAPAPTAVGVPTSVSIFDVLQKRWKSRGNTYQPSTLKRKRVNGFLARSKSRGGKKILARRKAKGRWYLTH</sequence>
<gene>
    <name evidence="5" type="ORF">DV451_004804</name>
</gene>
<keyword evidence="3" id="KW-0687">Ribonucleoprotein</keyword>